<keyword evidence="8 12" id="KW-0457">Lysine biosynthesis</keyword>
<dbReference type="GO" id="GO:0009089">
    <property type="term" value="P:lysine biosynthetic process via diaminopimelate"/>
    <property type="evidence" value="ECO:0007669"/>
    <property type="project" value="UniProtKB-UniRule"/>
</dbReference>
<comment type="catalytic activity">
    <reaction evidence="11 12">
        <text>L-aspartate 4-semialdehyde + pyruvate = (2S,4S)-4-hydroxy-2,3,4,5-tetrahydrodipicolinate + H2O + H(+)</text>
        <dbReference type="Rhea" id="RHEA:34171"/>
        <dbReference type="ChEBI" id="CHEBI:15361"/>
        <dbReference type="ChEBI" id="CHEBI:15377"/>
        <dbReference type="ChEBI" id="CHEBI:15378"/>
        <dbReference type="ChEBI" id="CHEBI:67139"/>
        <dbReference type="ChEBI" id="CHEBI:537519"/>
        <dbReference type="EC" id="4.3.3.7"/>
    </reaction>
</comment>
<dbReference type="GO" id="GO:0005829">
    <property type="term" value="C:cytosol"/>
    <property type="evidence" value="ECO:0007669"/>
    <property type="project" value="TreeGrafter"/>
</dbReference>
<keyword evidence="9 12" id="KW-0456">Lyase</keyword>
<keyword evidence="7 12" id="KW-0220">Diaminopimelate biosynthesis</keyword>
<evidence type="ECO:0000256" key="4">
    <source>
        <dbReference type="ARBA" id="ARBA00012086"/>
    </source>
</evidence>
<evidence type="ECO:0000256" key="6">
    <source>
        <dbReference type="ARBA" id="ARBA00022605"/>
    </source>
</evidence>
<keyword evidence="5 12" id="KW-0963">Cytoplasm</keyword>
<reference evidence="16 17" key="1">
    <citation type="journal article" date="2016" name="Nat. Microbiol.">
        <title>The Mouse Intestinal Bacterial Collection (miBC) provides host-specific insight into cultured diversity and functional potential of the gut microbiota.</title>
        <authorList>
            <person name="Lagkouvardos I."/>
            <person name="Pukall R."/>
            <person name="Abt B."/>
            <person name="Foesel B.U."/>
            <person name="Meier-Kolthoff J.P."/>
            <person name="Kumar N."/>
            <person name="Bresciani A."/>
            <person name="Martinez I."/>
            <person name="Just S."/>
            <person name="Ziegler C."/>
            <person name="Brugiroux S."/>
            <person name="Garzetti D."/>
            <person name="Wenning M."/>
            <person name="Bui T.P."/>
            <person name="Wang J."/>
            <person name="Hugenholtz F."/>
            <person name="Plugge C.M."/>
            <person name="Peterson D.A."/>
            <person name="Hornef M.W."/>
            <person name="Baines J.F."/>
            <person name="Smidt H."/>
            <person name="Walter J."/>
            <person name="Kristiansen K."/>
            <person name="Nielsen H.B."/>
            <person name="Haller D."/>
            <person name="Overmann J."/>
            <person name="Stecher B."/>
            <person name="Clavel T."/>
        </authorList>
    </citation>
    <scope>NUCLEOTIDE SEQUENCE [LARGE SCALE GENOMIC DNA]</scope>
    <source>
        <strain evidence="16 17">DSM 28560</strain>
    </source>
</reference>
<evidence type="ECO:0000256" key="7">
    <source>
        <dbReference type="ARBA" id="ARBA00022915"/>
    </source>
</evidence>
<comment type="subunit">
    <text evidence="12">Homotetramer; dimer of dimers.</text>
</comment>
<evidence type="ECO:0000256" key="2">
    <source>
        <dbReference type="ARBA" id="ARBA00005120"/>
    </source>
</evidence>
<dbReference type="NCBIfam" id="TIGR00674">
    <property type="entry name" value="dapA"/>
    <property type="match status" value="1"/>
</dbReference>
<feature type="binding site" evidence="12 15">
    <location>
        <position position="47"/>
    </location>
    <ligand>
        <name>pyruvate</name>
        <dbReference type="ChEBI" id="CHEBI:15361"/>
    </ligand>
</feature>
<dbReference type="SUPFAM" id="SSF51569">
    <property type="entry name" value="Aldolase"/>
    <property type="match status" value="1"/>
</dbReference>
<comment type="caution">
    <text evidence="16">The sequence shown here is derived from an EMBL/GenBank/DDBJ whole genome shotgun (WGS) entry which is preliminary data.</text>
</comment>
<dbReference type="InterPro" id="IPR013785">
    <property type="entry name" value="Aldolase_TIM"/>
</dbReference>
<dbReference type="InterPro" id="IPR020624">
    <property type="entry name" value="Schiff_base-form_aldolases_CS"/>
</dbReference>
<sequence>MAIFKGAGVAVVTPFNEDGSINYDRLDELIDYHCNNGTDSIIICGTTGESATMTEEEHLECVKFAIERTKGRIPVIAGTGSNCTRTAVDMSKDAACYGADGLLLVTPYYNKATQAGLIAHYKAVAEAVSGTPIIMYSVASRTGCNIEPATVAALVKETDNIVGIKEASGNISQIAKIMCATDGNIDLYSGNDDQIVPLMSLGGIGVISVLSNIAPQQTHDICERYLSGDVQESARLQLKAIPLAAELFSEVNPIPVKRAMKLMGMDCGPVRMPLTELTPEHEKTLAQAMKDYGIKVVQ</sequence>
<keyword evidence="6 12" id="KW-0028">Amino-acid biosynthesis</keyword>
<feature type="site" description="Part of a proton relay during catalysis" evidence="12">
    <location>
        <position position="46"/>
    </location>
</feature>
<evidence type="ECO:0000313" key="17">
    <source>
        <dbReference type="Proteomes" id="UP000295710"/>
    </source>
</evidence>
<dbReference type="EC" id="4.3.3.7" evidence="4 12"/>
<dbReference type="PRINTS" id="PR00146">
    <property type="entry name" value="DHPICSNTHASE"/>
</dbReference>
<evidence type="ECO:0000256" key="11">
    <source>
        <dbReference type="ARBA" id="ARBA00047836"/>
    </source>
</evidence>
<dbReference type="PIRSF" id="PIRSF001365">
    <property type="entry name" value="DHDPS"/>
    <property type="match status" value="1"/>
</dbReference>
<dbReference type="CDD" id="cd00950">
    <property type="entry name" value="DHDPS"/>
    <property type="match status" value="1"/>
</dbReference>
<evidence type="ECO:0000256" key="1">
    <source>
        <dbReference type="ARBA" id="ARBA00003294"/>
    </source>
</evidence>
<evidence type="ECO:0000256" key="13">
    <source>
        <dbReference type="PIRNR" id="PIRNR001365"/>
    </source>
</evidence>
<evidence type="ECO:0000256" key="15">
    <source>
        <dbReference type="PIRSR" id="PIRSR001365-2"/>
    </source>
</evidence>
<name>A0A4R4FHS7_9FIRM</name>
<feature type="binding site" evidence="12 15">
    <location>
        <position position="207"/>
    </location>
    <ligand>
        <name>pyruvate</name>
        <dbReference type="ChEBI" id="CHEBI:15361"/>
    </ligand>
</feature>
<feature type="active site" description="Proton donor/acceptor" evidence="12 14">
    <location>
        <position position="136"/>
    </location>
</feature>
<evidence type="ECO:0000256" key="3">
    <source>
        <dbReference type="ARBA" id="ARBA00007592"/>
    </source>
</evidence>
<evidence type="ECO:0000256" key="12">
    <source>
        <dbReference type="HAMAP-Rule" id="MF_00418"/>
    </source>
</evidence>
<dbReference type="GO" id="GO:0019877">
    <property type="term" value="P:diaminopimelate biosynthetic process"/>
    <property type="evidence" value="ECO:0007669"/>
    <property type="project" value="UniProtKB-UniRule"/>
</dbReference>
<comment type="pathway">
    <text evidence="2 12">Amino-acid biosynthesis; L-lysine biosynthesis via DAP pathway; (S)-tetrahydrodipicolinate from L-aspartate: step 3/4.</text>
</comment>
<dbReference type="Gene3D" id="3.20.20.70">
    <property type="entry name" value="Aldolase class I"/>
    <property type="match status" value="1"/>
</dbReference>
<keyword evidence="17" id="KW-1185">Reference proteome</keyword>
<protein>
    <recommendedName>
        <fullName evidence="4 12">4-hydroxy-tetrahydrodipicolinate synthase</fullName>
        <shortName evidence="12">HTPA synthase</shortName>
        <ecNumber evidence="4 12">4.3.3.7</ecNumber>
    </recommendedName>
</protein>
<comment type="caution">
    <text evidence="12">Was originally thought to be a dihydrodipicolinate synthase (DHDPS), catalyzing the condensation of (S)-aspartate-beta-semialdehyde [(S)-ASA] and pyruvate to dihydrodipicolinate (DHDP). However, it was shown in E.coli that the product of the enzymatic reaction is not dihydrodipicolinate but in fact (4S)-4-hydroxy-2,3,4,5-tetrahydro-(2S)-dipicolinic acid (HTPA), and that the consecutive dehydration reaction leading to DHDP is not spontaneous but catalyzed by DapB.</text>
</comment>
<dbReference type="GO" id="GO:0008840">
    <property type="term" value="F:4-hydroxy-tetrahydrodipicolinate synthase activity"/>
    <property type="evidence" value="ECO:0007669"/>
    <property type="project" value="UniProtKB-UniRule"/>
</dbReference>
<comment type="function">
    <text evidence="1 12">Catalyzes the condensation of (S)-aspartate-beta-semialdehyde [(S)-ASA] and pyruvate to 4-hydroxy-tetrahydrodipicolinate (HTPA).</text>
</comment>
<dbReference type="InterPro" id="IPR002220">
    <property type="entry name" value="DapA-like"/>
</dbReference>
<organism evidence="16 17">
    <name type="scientific">Extibacter muris</name>
    <dbReference type="NCBI Taxonomy" id="1796622"/>
    <lineage>
        <taxon>Bacteria</taxon>
        <taxon>Bacillati</taxon>
        <taxon>Bacillota</taxon>
        <taxon>Clostridia</taxon>
        <taxon>Lachnospirales</taxon>
        <taxon>Lachnospiraceae</taxon>
        <taxon>Extibacter</taxon>
    </lineage>
</organism>
<dbReference type="Proteomes" id="UP000295710">
    <property type="component" value="Unassembled WGS sequence"/>
</dbReference>
<accession>A0A4R4FHS7</accession>
<evidence type="ECO:0000256" key="14">
    <source>
        <dbReference type="PIRSR" id="PIRSR001365-1"/>
    </source>
</evidence>
<feature type="active site" description="Schiff-base intermediate with substrate" evidence="12 14">
    <location>
        <position position="165"/>
    </location>
</feature>
<keyword evidence="10 12" id="KW-0704">Schiff base</keyword>
<evidence type="ECO:0000313" key="16">
    <source>
        <dbReference type="EMBL" id="TDA23225.1"/>
    </source>
</evidence>
<proteinExistence type="inferred from homology"/>
<comment type="subcellular location">
    <subcellularLocation>
        <location evidence="12">Cytoplasm</location>
    </subcellularLocation>
</comment>
<dbReference type="UniPathway" id="UPA00034">
    <property type="reaction ID" value="UER00017"/>
</dbReference>
<dbReference type="PROSITE" id="PS00665">
    <property type="entry name" value="DHDPS_1"/>
    <property type="match status" value="1"/>
</dbReference>
<feature type="site" description="Part of a proton relay during catalysis" evidence="12">
    <location>
        <position position="109"/>
    </location>
</feature>
<dbReference type="SMART" id="SM01130">
    <property type="entry name" value="DHDPS"/>
    <property type="match status" value="1"/>
</dbReference>
<dbReference type="HAMAP" id="MF_00418">
    <property type="entry name" value="DapA"/>
    <property type="match status" value="1"/>
</dbReference>
<evidence type="ECO:0000256" key="9">
    <source>
        <dbReference type="ARBA" id="ARBA00023239"/>
    </source>
</evidence>
<dbReference type="EMBL" id="SMMX01000001">
    <property type="protein sequence ID" value="TDA23225.1"/>
    <property type="molecule type" value="Genomic_DNA"/>
</dbReference>
<dbReference type="InterPro" id="IPR005263">
    <property type="entry name" value="DapA"/>
</dbReference>
<comment type="similarity">
    <text evidence="3 12 13">Belongs to the DapA family.</text>
</comment>
<evidence type="ECO:0000256" key="10">
    <source>
        <dbReference type="ARBA" id="ARBA00023270"/>
    </source>
</evidence>
<evidence type="ECO:0000256" key="5">
    <source>
        <dbReference type="ARBA" id="ARBA00022490"/>
    </source>
</evidence>
<evidence type="ECO:0000256" key="8">
    <source>
        <dbReference type="ARBA" id="ARBA00023154"/>
    </source>
</evidence>
<dbReference type="Pfam" id="PF00701">
    <property type="entry name" value="DHDPS"/>
    <property type="match status" value="1"/>
</dbReference>
<dbReference type="RefSeq" id="WP_049727417.1">
    <property type="nucleotide sequence ID" value="NZ_JAOBST010000012.1"/>
</dbReference>
<dbReference type="AlphaFoldDB" id="A0A4R4FHS7"/>
<gene>
    <name evidence="12" type="primary">dapA</name>
    <name evidence="16" type="ORF">E1963_00245</name>
</gene>
<dbReference type="PANTHER" id="PTHR12128:SF66">
    <property type="entry name" value="4-HYDROXY-2-OXOGLUTARATE ALDOLASE, MITOCHONDRIAL"/>
    <property type="match status" value="1"/>
</dbReference>
<dbReference type="PANTHER" id="PTHR12128">
    <property type="entry name" value="DIHYDRODIPICOLINATE SYNTHASE"/>
    <property type="match status" value="1"/>
</dbReference>